<keyword evidence="3" id="KW-1185">Reference proteome</keyword>
<dbReference type="AlphaFoldDB" id="A0A0M2HLG5"/>
<keyword evidence="1" id="KW-1133">Transmembrane helix</keyword>
<feature type="transmembrane region" description="Helical" evidence="1">
    <location>
        <begin position="151"/>
        <end position="170"/>
    </location>
</feature>
<organism evidence="2 3">
    <name type="scientific">Microbacterium hydrocarbonoxydans</name>
    <dbReference type="NCBI Taxonomy" id="273678"/>
    <lineage>
        <taxon>Bacteria</taxon>
        <taxon>Bacillati</taxon>
        <taxon>Actinomycetota</taxon>
        <taxon>Actinomycetes</taxon>
        <taxon>Micrococcales</taxon>
        <taxon>Microbacteriaceae</taxon>
        <taxon>Microbacterium</taxon>
    </lineage>
</organism>
<feature type="transmembrane region" description="Helical" evidence="1">
    <location>
        <begin position="125"/>
        <end position="145"/>
    </location>
</feature>
<feature type="transmembrane region" description="Helical" evidence="1">
    <location>
        <begin position="271"/>
        <end position="299"/>
    </location>
</feature>
<keyword evidence="1" id="KW-0812">Transmembrane</keyword>
<dbReference type="OrthoDB" id="5005388at2"/>
<proteinExistence type="predicted"/>
<keyword evidence="1" id="KW-0472">Membrane</keyword>
<feature type="transmembrane region" description="Helical" evidence="1">
    <location>
        <begin position="22"/>
        <end position="43"/>
    </location>
</feature>
<dbReference type="RefSeq" id="WP_045257918.1">
    <property type="nucleotide sequence ID" value="NZ_JYJB01000009.1"/>
</dbReference>
<dbReference type="STRING" id="273678.RS84_02338"/>
<evidence type="ECO:0000256" key="1">
    <source>
        <dbReference type="SAM" id="Phobius"/>
    </source>
</evidence>
<sequence>MNESFVEAGSPGWAFWRAAADACIGLIVGTLYAFLGILVAGIVGEEALSSLYSELDLDPIFRASMGVFLVAAAVLGFGTPLVFVAERIAALRAVERLPAGAVPPRPLRVSLSSSPYAVMRTTGTVLFWCAAGLGAFFALAALFTEDLREDIETWIVLGGCLLFVAIGWGLRTAGRSGLDRTIGRLQALWSSWKKGVPAADAADARRRAAAVEVDVPRWLITPGARFVNRIALVLTIATVAALAAFMLSVFLRQQCRTCEPVHWNQPIENGIDVLSLSSGTAILICAVLGLAAWICGVLLQGMREVVLARWVRDGRARRVDPELIEPLVAENRAAVRLEHGLSAAGAIAVIFAGGMSWAGADAGALPVVAAALIVLGLLVGWSDAGRRRRERQTIRDVLFPGDAARAGDDTAKVQGIVHRRSPRS</sequence>
<evidence type="ECO:0000313" key="2">
    <source>
        <dbReference type="EMBL" id="KJL47541.1"/>
    </source>
</evidence>
<evidence type="ECO:0000313" key="3">
    <source>
        <dbReference type="Proteomes" id="UP000033900"/>
    </source>
</evidence>
<feature type="transmembrane region" description="Helical" evidence="1">
    <location>
        <begin position="230"/>
        <end position="251"/>
    </location>
</feature>
<dbReference type="Proteomes" id="UP000033900">
    <property type="component" value="Unassembled WGS sequence"/>
</dbReference>
<accession>A0A0M2HLG5</accession>
<dbReference type="EMBL" id="JYJB01000009">
    <property type="protein sequence ID" value="KJL47541.1"/>
    <property type="molecule type" value="Genomic_DNA"/>
</dbReference>
<feature type="transmembrane region" description="Helical" evidence="1">
    <location>
        <begin position="63"/>
        <end position="85"/>
    </location>
</feature>
<protein>
    <submittedName>
        <fullName evidence="2">Uncharacterized protein</fullName>
    </submittedName>
</protein>
<comment type="caution">
    <text evidence="2">The sequence shown here is derived from an EMBL/GenBank/DDBJ whole genome shotgun (WGS) entry which is preliminary data.</text>
</comment>
<gene>
    <name evidence="2" type="ORF">RS84_02338</name>
</gene>
<dbReference type="PATRIC" id="fig|273678.4.peg.2339"/>
<feature type="transmembrane region" description="Helical" evidence="1">
    <location>
        <begin position="364"/>
        <end position="381"/>
    </location>
</feature>
<reference evidence="2 3" key="1">
    <citation type="submission" date="2015-02" db="EMBL/GenBank/DDBJ databases">
        <title>Draft genome sequences of ten Microbacterium spp. with emphasis on heavy metal contaminated environments.</title>
        <authorList>
            <person name="Corretto E."/>
        </authorList>
    </citation>
    <scope>NUCLEOTIDE SEQUENCE [LARGE SCALE GENOMIC DNA]</scope>
    <source>
        <strain evidence="2 3">SA35</strain>
    </source>
</reference>
<feature type="transmembrane region" description="Helical" evidence="1">
    <location>
        <begin position="340"/>
        <end position="358"/>
    </location>
</feature>
<name>A0A0M2HLG5_9MICO</name>